<reference evidence="2" key="1">
    <citation type="submission" date="2014-12" db="EMBL/GenBank/DDBJ databases">
        <title>Genome Sequence of Valsa Canker Pathogens Uncovers a Specific Adaption of Colonization on Woody Bark.</title>
        <authorList>
            <person name="Yin Z."/>
            <person name="Liu H."/>
            <person name="Gao X."/>
            <person name="Li Z."/>
            <person name="Song N."/>
            <person name="Ke X."/>
            <person name="Dai Q."/>
            <person name="Wu Y."/>
            <person name="Sun Y."/>
            <person name="Xu J.-R."/>
            <person name="Kang Z.K."/>
            <person name="Wang L."/>
            <person name="Huang L."/>
        </authorList>
    </citation>
    <scope>NUCLEOTIDE SEQUENCE [LARGE SCALE GENOMIC DNA]</scope>
    <source>
        <strain evidence="2">03-8</strain>
    </source>
</reference>
<dbReference type="AlphaFoldDB" id="A0A194VK02"/>
<gene>
    <name evidence="2" type="ORF">VM1G_00383</name>
</gene>
<dbReference type="Proteomes" id="UP000078559">
    <property type="component" value="Chromosome 1"/>
</dbReference>
<evidence type="ECO:0000313" key="3">
    <source>
        <dbReference type="Proteomes" id="UP000078559"/>
    </source>
</evidence>
<proteinExistence type="predicted"/>
<protein>
    <submittedName>
        <fullName evidence="2">Uncharacterized protein</fullName>
    </submittedName>
</protein>
<accession>A0A194VK02</accession>
<feature type="region of interest" description="Disordered" evidence="1">
    <location>
        <begin position="105"/>
        <end position="138"/>
    </location>
</feature>
<dbReference type="EMBL" id="CM003098">
    <property type="protein sequence ID" value="KUI64469.1"/>
    <property type="molecule type" value="Genomic_DNA"/>
</dbReference>
<keyword evidence="3" id="KW-1185">Reference proteome</keyword>
<sequence>MANPGQKPAAGEQLDEAQIEQALKRLKDLHIQVSTVSCPIQGPLVADRSVSQLRNLRSTIPRMMEPMAIPSSSPEAMFSTIRDSTKAAYNEVRDYKQLATDEESTKVFERAKHSRKENPKGIKPWRARDDPEWLTPST</sequence>
<dbReference type="OrthoDB" id="5326237at2759"/>
<evidence type="ECO:0000256" key="1">
    <source>
        <dbReference type="SAM" id="MobiDB-lite"/>
    </source>
</evidence>
<organism evidence="2 3">
    <name type="scientific">Cytospora mali</name>
    <name type="common">Apple Valsa canker fungus</name>
    <name type="synonym">Valsa mali</name>
    <dbReference type="NCBI Taxonomy" id="578113"/>
    <lineage>
        <taxon>Eukaryota</taxon>
        <taxon>Fungi</taxon>
        <taxon>Dikarya</taxon>
        <taxon>Ascomycota</taxon>
        <taxon>Pezizomycotina</taxon>
        <taxon>Sordariomycetes</taxon>
        <taxon>Sordariomycetidae</taxon>
        <taxon>Diaporthales</taxon>
        <taxon>Cytosporaceae</taxon>
        <taxon>Cytospora</taxon>
    </lineage>
</organism>
<name>A0A194VK02_CYTMA</name>
<feature type="compositionally biased region" description="Basic and acidic residues" evidence="1">
    <location>
        <begin position="105"/>
        <end position="131"/>
    </location>
</feature>
<evidence type="ECO:0000313" key="2">
    <source>
        <dbReference type="EMBL" id="KUI64469.1"/>
    </source>
</evidence>